<dbReference type="GO" id="GO:0016747">
    <property type="term" value="F:acyltransferase activity, transferring groups other than amino-acyl groups"/>
    <property type="evidence" value="ECO:0007669"/>
    <property type="project" value="InterPro"/>
</dbReference>
<evidence type="ECO:0000259" key="1">
    <source>
        <dbReference type="PROSITE" id="PS51186"/>
    </source>
</evidence>
<comment type="caution">
    <text evidence="2">The sequence shown here is derived from an EMBL/GenBank/DDBJ whole genome shotgun (WGS) entry which is preliminary data.</text>
</comment>
<dbReference type="PROSITE" id="PS51186">
    <property type="entry name" value="GNAT"/>
    <property type="match status" value="1"/>
</dbReference>
<feature type="domain" description="N-acetyltransferase" evidence="1">
    <location>
        <begin position="11"/>
        <end position="153"/>
    </location>
</feature>
<protein>
    <submittedName>
        <fullName evidence="2">RimJ/RimL family protein N-acetyltransferase</fullName>
    </submittedName>
</protein>
<dbReference type="InterPro" id="IPR000182">
    <property type="entry name" value="GNAT_dom"/>
</dbReference>
<accession>A0A7Y9LTV8</accession>
<evidence type="ECO:0000313" key="2">
    <source>
        <dbReference type="EMBL" id="NYE95502.1"/>
    </source>
</evidence>
<dbReference type="PANTHER" id="PTHR43792">
    <property type="entry name" value="GNAT FAMILY, PUTATIVE (AFU_ORTHOLOGUE AFUA_3G00765)-RELATED-RELATED"/>
    <property type="match status" value="1"/>
</dbReference>
<dbReference type="CDD" id="cd04301">
    <property type="entry name" value="NAT_SF"/>
    <property type="match status" value="1"/>
</dbReference>
<dbReference type="Proteomes" id="UP000521748">
    <property type="component" value="Unassembled WGS sequence"/>
</dbReference>
<evidence type="ECO:0000313" key="3">
    <source>
        <dbReference type="Proteomes" id="UP000521748"/>
    </source>
</evidence>
<name>A0A7Y9LTV8_9MICC</name>
<dbReference type="InterPro" id="IPR051531">
    <property type="entry name" value="N-acetyltransferase"/>
</dbReference>
<gene>
    <name evidence="2" type="ORF">FHU41_001752</name>
</gene>
<dbReference type="EMBL" id="JACBYQ010000002">
    <property type="protein sequence ID" value="NYE95502.1"/>
    <property type="molecule type" value="Genomic_DNA"/>
</dbReference>
<keyword evidence="2" id="KW-0808">Transferase</keyword>
<dbReference type="SUPFAM" id="SSF55729">
    <property type="entry name" value="Acyl-CoA N-acyltransferases (Nat)"/>
    <property type="match status" value="1"/>
</dbReference>
<dbReference type="RefSeq" id="WP_179389274.1">
    <property type="nucleotide sequence ID" value="NZ_JACBYQ010000002.1"/>
</dbReference>
<dbReference type="InterPro" id="IPR016181">
    <property type="entry name" value="Acyl_CoA_acyltransferase"/>
</dbReference>
<dbReference type="Gene3D" id="3.40.630.30">
    <property type="match status" value="1"/>
</dbReference>
<dbReference type="PANTHER" id="PTHR43792:SF13">
    <property type="entry name" value="ACETYLTRANSFERASE"/>
    <property type="match status" value="1"/>
</dbReference>
<sequence length="153" mass="16491">MLELISRARAERIFRNEPTAADRWAEDYPLADELDALRFFLASPELPPEQAVLGLYSVHDGDGLAVGGIGFFGPPDAESAVTIGYGIVPSARRQGLASNAVAGILKIAQQHGVRLVQAVTDLDNLASQRVLTVNGFGEVRRDDAQAYFEIPLS</sequence>
<reference evidence="2 3" key="1">
    <citation type="submission" date="2020-07" db="EMBL/GenBank/DDBJ databases">
        <title>Sequencing the genomes of 1000 actinobacteria strains.</title>
        <authorList>
            <person name="Klenk H.-P."/>
        </authorList>
    </citation>
    <scope>NUCLEOTIDE SEQUENCE [LARGE SCALE GENOMIC DNA]</scope>
    <source>
        <strain evidence="2 3">DSM 102047</strain>
    </source>
</reference>
<dbReference type="AlphaFoldDB" id="A0A7Y9LTV8"/>
<proteinExistence type="predicted"/>
<organism evidence="2 3">
    <name type="scientific">Psychromicrobium silvestre</name>
    <dbReference type="NCBI Taxonomy" id="1645614"/>
    <lineage>
        <taxon>Bacteria</taxon>
        <taxon>Bacillati</taxon>
        <taxon>Actinomycetota</taxon>
        <taxon>Actinomycetes</taxon>
        <taxon>Micrococcales</taxon>
        <taxon>Micrococcaceae</taxon>
        <taxon>Psychromicrobium</taxon>
    </lineage>
</organism>
<keyword evidence="3" id="KW-1185">Reference proteome</keyword>
<dbReference type="Pfam" id="PF13302">
    <property type="entry name" value="Acetyltransf_3"/>
    <property type="match status" value="1"/>
</dbReference>